<keyword evidence="2" id="KW-1185">Reference proteome</keyword>
<proteinExistence type="predicted"/>
<evidence type="ECO:0008006" key="3">
    <source>
        <dbReference type="Google" id="ProtNLM"/>
    </source>
</evidence>
<reference evidence="1" key="1">
    <citation type="submission" date="2023-10" db="EMBL/GenBank/DDBJ databases">
        <authorList>
            <person name="Chen Y."/>
            <person name="Shah S."/>
            <person name="Dougan E. K."/>
            <person name="Thang M."/>
            <person name="Chan C."/>
        </authorList>
    </citation>
    <scope>NUCLEOTIDE SEQUENCE [LARGE SCALE GENOMIC DNA]</scope>
</reference>
<accession>A0ABN9V5F6</accession>
<name>A0ABN9V5F6_9DINO</name>
<evidence type="ECO:0000313" key="2">
    <source>
        <dbReference type="Proteomes" id="UP001189429"/>
    </source>
</evidence>
<comment type="caution">
    <text evidence="1">The sequence shown here is derived from an EMBL/GenBank/DDBJ whole genome shotgun (WGS) entry which is preliminary data.</text>
</comment>
<gene>
    <name evidence="1" type="ORF">PCOR1329_LOCUS54863</name>
</gene>
<evidence type="ECO:0000313" key="1">
    <source>
        <dbReference type="EMBL" id="CAK0868087.1"/>
    </source>
</evidence>
<dbReference type="EMBL" id="CAUYUJ010016715">
    <property type="protein sequence ID" value="CAK0868087.1"/>
    <property type="molecule type" value="Genomic_DNA"/>
</dbReference>
<sequence length="129" mass="14363">MGQCHVKNDTCHKVYVEFLDILGHSAVWQRRIRPGRQCDIGSTHGYLKLTIKDGHNDTVGQSMMRVTPGKGKVYWCSYVIEHGIKKMDQGFMWDPAAKAAKVVEQSGITSMSTFDGYESPQPLGRACSA</sequence>
<dbReference type="Proteomes" id="UP001189429">
    <property type="component" value="Unassembled WGS sequence"/>
</dbReference>
<protein>
    <recommendedName>
        <fullName evidence="3">Peptidylprolyl isomerase</fullName>
    </recommendedName>
</protein>
<organism evidence="1 2">
    <name type="scientific">Prorocentrum cordatum</name>
    <dbReference type="NCBI Taxonomy" id="2364126"/>
    <lineage>
        <taxon>Eukaryota</taxon>
        <taxon>Sar</taxon>
        <taxon>Alveolata</taxon>
        <taxon>Dinophyceae</taxon>
        <taxon>Prorocentrales</taxon>
        <taxon>Prorocentraceae</taxon>
        <taxon>Prorocentrum</taxon>
    </lineage>
</organism>